<dbReference type="RefSeq" id="XP_050497872.1">
    <property type="nucleotide sequence ID" value="XM_050641915.1"/>
</dbReference>
<dbReference type="SUPFAM" id="SSF50494">
    <property type="entry name" value="Trypsin-like serine proteases"/>
    <property type="match status" value="1"/>
</dbReference>
<dbReference type="EnsemblMetazoa" id="XM_050641915.1">
    <property type="protein sequence ID" value="XP_050497872.1"/>
    <property type="gene ID" value="LOC126879032"/>
</dbReference>
<feature type="signal peptide" evidence="3">
    <location>
        <begin position="1"/>
        <end position="24"/>
    </location>
</feature>
<evidence type="ECO:0000256" key="2">
    <source>
        <dbReference type="SAM" id="MobiDB-lite"/>
    </source>
</evidence>
<accession>A0ABM5JIV8</accession>
<evidence type="ECO:0000256" key="1">
    <source>
        <dbReference type="ARBA" id="ARBA00023157"/>
    </source>
</evidence>
<dbReference type="GeneID" id="126879032"/>
<protein>
    <recommendedName>
        <fullName evidence="4">Peptidase S1 domain-containing protein</fullName>
    </recommendedName>
</protein>
<organism evidence="5 6">
    <name type="scientific">Diabrotica virgifera virgifera</name>
    <name type="common">western corn rootworm</name>
    <dbReference type="NCBI Taxonomy" id="50390"/>
    <lineage>
        <taxon>Eukaryota</taxon>
        <taxon>Metazoa</taxon>
        <taxon>Ecdysozoa</taxon>
        <taxon>Arthropoda</taxon>
        <taxon>Hexapoda</taxon>
        <taxon>Insecta</taxon>
        <taxon>Pterygota</taxon>
        <taxon>Neoptera</taxon>
        <taxon>Endopterygota</taxon>
        <taxon>Coleoptera</taxon>
        <taxon>Polyphaga</taxon>
        <taxon>Cucujiformia</taxon>
        <taxon>Chrysomeloidea</taxon>
        <taxon>Chrysomelidae</taxon>
        <taxon>Galerucinae</taxon>
        <taxon>Diabroticina</taxon>
        <taxon>Diabroticites</taxon>
        <taxon>Diabrotica</taxon>
    </lineage>
</organism>
<dbReference type="PROSITE" id="PS50240">
    <property type="entry name" value="TRYPSIN_DOM"/>
    <property type="match status" value="1"/>
</dbReference>
<dbReference type="InterPro" id="IPR009003">
    <property type="entry name" value="Peptidase_S1_PA"/>
</dbReference>
<dbReference type="PANTHER" id="PTHR24253:SF183">
    <property type="entry name" value="PEPTIDASE S1 DOMAIN-CONTAINING PROTEIN"/>
    <property type="match status" value="1"/>
</dbReference>
<name>A0ABM5JIV8_DIAVI</name>
<proteinExistence type="predicted"/>
<dbReference type="PROSITE" id="PS00134">
    <property type="entry name" value="TRYPSIN_HIS"/>
    <property type="match status" value="1"/>
</dbReference>
<dbReference type="SMART" id="SM00020">
    <property type="entry name" value="Tryp_SPc"/>
    <property type="match status" value="1"/>
</dbReference>
<keyword evidence="1" id="KW-1015">Disulfide bond</keyword>
<keyword evidence="3" id="KW-0732">Signal</keyword>
<dbReference type="PRINTS" id="PR00722">
    <property type="entry name" value="CHYMOTRYPSIN"/>
</dbReference>
<keyword evidence="6" id="KW-1185">Reference proteome</keyword>
<evidence type="ECO:0000259" key="4">
    <source>
        <dbReference type="PROSITE" id="PS50240"/>
    </source>
</evidence>
<reference evidence="5" key="1">
    <citation type="submission" date="2025-05" db="UniProtKB">
        <authorList>
            <consortium name="EnsemblMetazoa"/>
        </authorList>
    </citation>
    <scope>IDENTIFICATION</scope>
</reference>
<dbReference type="InterPro" id="IPR043504">
    <property type="entry name" value="Peptidase_S1_PA_chymotrypsin"/>
</dbReference>
<dbReference type="Proteomes" id="UP001652700">
    <property type="component" value="Unplaced"/>
</dbReference>
<feature type="chain" id="PRO_5045822962" description="Peptidase S1 domain-containing protein" evidence="3">
    <location>
        <begin position="25"/>
        <end position="435"/>
    </location>
</feature>
<feature type="domain" description="Peptidase S1" evidence="4">
    <location>
        <begin position="224"/>
        <end position="434"/>
    </location>
</feature>
<dbReference type="InterPro" id="IPR001254">
    <property type="entry name" value="Trypsin_dom"/>
</dbReference>
<dbReference type="Pfam" id="PF00089">
    <property type="entry name" value="Trypsin"/>
    <property type="match status" value="1"/>
</dbReference>
<dbReference type="Gene3D" id="2.40.10.10">
    <property type="entry name" value="Trypsin-like serine proteases"/>
    <property type="match status" value="1"/>
</dbReference>
<evidence type="ECO:0000313" key="5">
    <source>
        <dbReference type="EnsemblMetazoa" id="XP_050497872.1"/>
    </source>
</evidence>
<evidence type="ECO:0000256" key="3">
    <source>
        <dbReference type="SAM" id="SignalP"/>
    </source>
</evidence>
<dbReference type="CDD" id="cd00190">
    <property type="entry name" value="Tryp_SPc"/>
    <property type="match status" value="1"/>
</dbReference>
<dbReference type="InterPro" id="IPR001314">
    <property type="entry name" value="Peptidase_S1A"/>
</dbReference>
<dbReference type="PANTHER" id="PTHR24253">
    <property type="entry name" value="TRANSMEMBRANE PROTEASE SERINE"/>
    <property type="match status" value="1"/>
</dbReference>
<sequence length="435" mass="48264">MSNLYWNIVISIYILLLNSNFVDANIEDGQKLGSIDGKPTDPPNLVLNTDGQVHEIHSITNQSYNVEPTLLSPELAEKIDKGLNSSKLTDGEDGQEIGSSDGKPTDNLNLVLNTDGQVHDINSLTDQSYDEPTLLSPEIGEEIDKVLNSSKVTDAEDGQELGNSDGKPTYPFNLDTNPDGQVHEINYLTNQSYNVKPTLISSEIAEIIDVSLGSPNRTVHFHRIINGQESHIENHPWIVALTVKYHLKCGGCLISAQWVVTAAHCIPSKNKKKLEIRGGNADRLKPTVRMQIDKIIKHEKFTWKKPHEYDIAVIKLKGKMPLSKKTQPIRLPKQGARVPLNTIVRVSGWGRTKNSFKASKILMETEQKIIDYKNGHLIYTDSTKSGANLGDSGGPLEYNGVLLGIVSGGDGRRNRFIYYTEIAFFRSWIKSKTGV</sequence>
<dbReference type="InterPro" id="IPR018114">
    <property type="entry name" value="TRYPSIN_HIS"/>
</dbReference>
<evidence type="ECO:0000313" key="6">
    <source>
        <dbReference type="Proteomes" id="UP001652700"/>
    </source>
</evidence>
<feature type="region of interest" description="Disordered" evidence="2">
    <location>
        <begin position="84"/>
        <end position="107"/>
    </location>
</feature>